<organism evidence="2 3">
    <name type="scientific">Trifolium medium</name>
    <dbReference type="NCBI Taxonomy" id="97028"/>
    <lineage>
        <taxon>Eukaryota</taxon>
        <taxon>Viridiplantae</taxon>
        <taxon>Streptophyta</taxon>
        <taxon>Embryophyta</taxon>
        <taxon>Tracheophyta</taxon>
        <taxon>Spermatophyta</taxon>
        <taxon>Magnoliopsida</taxon>
        <taxon>eudicotyledons</taxon>
        <taxon>Gunneridae</taxon>
        <taxon>Pentapetalae</taxon>
        <taxon>rosids</taxon>
        <taxon>fabids</taxon>
        <taxon>Fabales</taxon>
        <taxon>Fabaceae</taxon>
        <taxon>Papilionoideae</taxon>
        <taxon>50 kb inversion clade</taxon>
        <taxon>NPAAA clade</taxon>
        <taxon>Hologalegina</taxon>
        <taxon>IRL clade</taxon>
        <taxon>Trifolieae</taxon>
        <taxon>Trifolium</taxon>
    </lineage>
</organism>
<dbReference type="EMBL" id="LXQA010549677">
    <property type="protein sequence ID" value="MCI58646.1"/>
    <property type="molecule type" value="Genomic_DNA"/>
</dbReference>
<dbReference type="Proteomes" id="UP000265520">
    <property type="component" value="Unassembled WGS sequence"/>
</dbReference>
<protein>
    <submittedName>
        <fullName evidence="2">Retrovirus-related Pol polyprotein from transposon TNT 1-94</fullName>
    </submittedName>
</protein>
<evidence type="ECO:0000259" key="1">
    <source>
        <dbReference type="Pfam" id="PF07727"/>
    </source>
</evidence>
<dbReference type="InterPro" id="IPR013103">
    <property type="entry name" value="RVT_2"/>
</dbReference>
<name>A0A392TEV5_9FABA</name>
<evidence type="ECO:0000313" key="3">
    <source>
        <dbReference type="Proteomes" id="UP000265520"/>
    </source>
</evidence>
<proteinExistence type="predicted"/>
<evidence type="ECO:0000313" key="2">
    <source>
        <dbReference type="EMBL" id="MCI58646.1"/>
    </source>
</evidence>
<comment type="caution">
    <text evidence="2">The sequence shown here is derived from an EMBL/GenBank/DDBJ whole genome shotgun (WGS) entry which is preliminary data.</text>
</comment>
<accession>A0A392TEV5</accession>
<sequence>MNDELKSIEKNKTWDLCNLPSDKKAIDVKWVYKVKQNLEGKVIKHKARIVAKGFLQKQGLDYDEVFSPGARHET</sequence>
<dbReference type="Pfam" id="PF07727">
    <property type="entry name" value="RVT_2"/>
    <property type="match status" value="1"/>
</dbReference>
<keyword evidence="3" id="KW-1185">Reference proteome</keyword>
<reference evidence="2 3" key="1">
    <citation type="journal article" date="2018" name="Front. Plant Sci.">
        <title>Red Clover (Trifolium pratense) and Zigzag Clover (T. medium) - A Picture of Genomic Similarities and Differences.</title>
        <authorList>
            <person name="Dluhosova J."/>
            <person name="Istvanek J."/>
            <person name="Nedelnik J."/>
            <person name="Repkova J."/>
        </authorList>
    </citation>
    <scope>NUCLEOTIDE SEQUENCE [LARGE SCALE GENOMIC DNA]</scope>
    <source>
        <strain evidence="3">cv. 10/8</strain>
        <tissue evidence="2">Leaf</tissue>
    </source>
</reference>
<dbReference type="AlphaFoldDB" id="A0A392TEV5"/>
<feature type="non-terminal residue" evidence="2">
    <location>
        <position position="74"/>
    </location>
</feature>
<feature type="domain" description="Reverse transcriptase Ty1/copia-type" evidence="1">
    <location>
        <begin position="11"/>
        <end position="73"/>
    </location>
</feature>